<organism evidence="1 2">
    <name type="scientific">Vibrio rotiferianus</name>
    <dbReference type="NCBI Taxonomy" id="190895"/>
    <lineage>
        <taxon>Bacteria</taxon>
        <taxon>Pseudomonadati</taxon>
        <taxon>Pseudomonadota</taxon>
        <taxon>Gammaproteobacteria</taxon>
        <taxon>Vibrionales</taxon>
        <taxon>Vibrionaceae</taxon>
        <taxon>Vibrio</taxon>
    </lineage>
</organism>
<evidence type="ECO:0000313" key="1">
    <source>
        <dbReference type="EMBL" id="NOH48149.1"/>
    </source>
</evidence>
<gene>
    <name evidence="1" type="ORF">F0262_08770</name>
</gene>
<dbReference type="AlphaFoldDB" id="A0A7Y3Z7V1"/>
<proteinExistence type="predicted"/>
<reference evidence="1 2" key="1">
    <citation type="submission" date="2019-08" db="EMBL/GenBank/DDBJ databases">
        <title>Draft genome sequencing and comparative genomics of hatchery-associated Vibrios.</title>
        <authorList>
            <person name="Kehlet-Delgado H."/>
            <person name="Mueller R.S."/>
        </authorList>
    </citation>
    <scope>NUCLEOTIDE SEQUENCE [LARGE SCALE GENOMIC DNA]</scope>
    <source>
        <strain evidence="1 2">00-78-3</strain>
    </source>
</reference>
<evidence type="ECO:0000313" key="2">
    <source>
        <dbReference type="Proteomes" id="UP000572072"/>
    </source>
</evidence>
<comment type="caution">
    <text evidence="1">The sequence shown here is derived from an EMBL/GenBank/DDBJ whole genome shotgun (WGS) entry which is preliminary data.</text>
</comment>
<name>A0A7Y3Z7V1_9VIBR</name>
<dbReference type="EMBL" id="VTYN01000007">
    <property type="protein sequence ID" value="NOH48149.1"/>
    <property type="molecule type" value="Genomic_DNA"/>
</dbReference>
<protein>
    <submittedName>
        <fullName evidence="1">Uncharacterized protein</fullName>
    </submittedName>
</protein>
<sequence length="136" mass="15637">MNTVTSTNDVFDDVYPLFDLNEDEMSALVALYTLEKTEGTAAYAVDEQIGVWLSDLKFDLNQQLHNDLGIYTIEWQVLEQLKAKRFVTHERLPNTKIDWLKDGVCLYRLCPNAKQMVGAWLTVCQVEMPLLVCFNT</sequence>
<accession>A0A7Y3Z7V1</accession>
<dbReference type="Proteomes" id="UP000572072">
    <property type="component" value="Unassembled WGS sequence"/>
</dbReference>